<evidence type="ECO:0000313" key="16">
    <source>
        <dbReference type="EMBL" id="GGG38726.1"/>
    </source>
</evidence>
<evidence type="ECO:0000256" key="11">
    <source>
        <dbReference type="HAMAP-Rule" id="MF_01464"/>
    </source>
</evidence>
<comment type="similarity">
    <text evidence="10">Belongs to the SecD/SecF family. SecD subfamily.</text>
</comment>
<dbReference type="NCBIfam" id="NF009583">
    <property type="entry name" value="PRK13024.1-3"/>
    <property type="match status" value="1"/>
</dbReference>
<evidence type="ECO:0000256" key="7">
    <source>
        <dbReference type="ARBA" id="ARBA00022989"/>
    </source>
</evidence>
<evidence type="ECO:0000256" key="8">
    <source>
        <dbReference type="ARBA" id="ARBA00023010"/>
    </source>
</evidence>
<feature type="region of interest" description="Disordered" evidence="12">
    <location>
        <begin position="844"/>
        <end position="873"/>
    </location>
</feature>
<dbReference type="InterPro" id="IPR005791">
    <property type="entry name" value="SecD"/>
</dbReference>
<feature type="transmembrane region" description="Helical" evidence="10">
    <location>
        <begin position="811"/>
        <end position="836"/>
    </location>
</feature>
<keyword evidence="17" id="KW-1185">Reference proteome</keyword>
<comment type="similarity">
    <text evidence="11">Belongs to the SecD/SecF family. SecF subfamily.</text>
</comment>
<dbReference type="NCBIfam" id="TIGR00916">
    <property type="entry name" value="2A0604s01"/>
    <property type="match status" value="2"/>
</dbReference>
<dbReference type="InterPro" id="IPR005665">
    <property type="entry name" value="SecF_bac"/>
</dbReference>
<comment type="subcellular location">
    <subcellularLocation>
        <location evidence="1 10">Cell membrane</location>
        <topology evidence="1 10">Multi-pass membrane protein</topology>
    </subcellularLocation>
</comment>
<proteinExistence type="inferred from homology"/>
<evidence type="ECO:0000313" key="17">
    <source>
        <dbReference type="Proteomes" id="UP000597507"/>
    </source>
</evidence>
<feature type="transmembrane region" description="Helical" evidence="10">
    <location>
        <begin position="707"/>
        <end position="727"/>
    </location>
</feature>
<evidence type="ECO:0000256" key="2">
    <source>
        <dbReference type="ARBA" id="ARBA00022448"/>
    </source>
</evidence>
<keyword evidence="5 10" id="KW-0812">Transmembrane</keyword>
<feature type="transmembrane region" description="Helical" evidence="10">
    <location>
        <begin position="492"/>
        <end position="516"/>
    </location>
</feature>
<feature type="domain" description="Protein export membrane protein SecD/SecF C-terminal" evidence="13">
    <location>
        <begin position="659"/>
        <end position="838"/>
    </location>
</feature>
<keyword evidence="7 10" id="KW-1133">Transmembrane helix</keyword>
<name>A0A8J3EBM3_9PROT</name>
<dbReference type="Gene3D" id="1.20.1640.10">
    <property type="entry name" value="Multidrug efflux transporter AcrB transmembrane domain"/>
    <property type="match status" value="2"/>
</dbReference>
<comment type="subunit">
    <text evidence="10">Forms a complex with SecF. Part of the essential Sec protein translocation apparatus which comprises SecA, SecYEG and auxiliary proteins SecDF-YajC and YidC.</text>
</comment>
<accession>A0A8J3EBM3</accession>
<dbReference type="FunFam" id="3.30.1360.200:FF:000002">
    <property type="entry name" value="Preprotein translocase subunit SecD"/>
    <property type="match status" value="1"/>
</dbReference>
<dbReference type="HAMAP" id="MF_01463_B">
    <property type="entry name" value="SecD_B"/>
    <property type="match status" value="1"/>
</dbReference>
<evidence type="ECO:0000259" key="15">
    <source>
        <dbReference type="Pfam" id="PF22599"/>
    </source>
</evidence>
<sequence length="873" mass="93696">MMHFARWKTAAILAVLLLGVLFSLPNLFPRASFPDWLPARQVNLGLDLRGGSYLLLEVDTSAILRERLVALEDAVRTGASRASPRILYTGLASNVAERRVSVRPSDPARAQDLARILREAAVQVPVGGGLTQPDIAVEVRPDGTVTATLTEAGLRARATGAVEQSIEIVRRRIDESGLVEALVARQGQNRILVQLPGVEDPNRIKELLGRTARMTFHLLDESADLTRPTPPPGVMFLPGDQPGERYAVRRQVAVDGANLTDARAGQDPRTGEWVVNFQFDSVGARRFAEVTRQNVGRPFAIVLDDKVISAPVIREPITGGRGQISGNFTVRTANDLAVLLRAGALPAPLTVVEERTVGPELGADAIRAGIISLAVGTVFVFLYMGFAYGLFGWFANVALVFNIILMVAALSLLEATLTLPGIAGIVLTLGTALDANILINERIREEVRNGRTPVAAMEAGFVRASGTIWDSNLTNLIAMACLYAFGSGPVRGFAVTVSIGTVVQMWTATVLVRLLMSWWYRRTRAKELPVAERPGAGLLERLRRPLFRIVPDNTRIRFMRGARIGVMTSALISTLAVVGAFYPGLEKGIDFRGGIVMEVRTPGPANLATLRSATSGLGLGEVGLQQFGDASTVLVRLPVQGDEAGTQRAVEAVRGALDSAAPGTRILRVEAVGNRISAELFLGGLIALGLSFLAMLLYIWFRFEWQFGLAGVATLILDTTKVVGFMVLTGIEFNLTTVAAILTIIGFNANDKVVVFDRMRENLRKFKQMPLDQLVDRSINETLNRTIGTSMTLLLAAVPLGLFGGTTLSGFAWLMVFGIVVGTSSSIFIAAPIVLFTGRRSLRPSDTGGTGKGEPAATEGREAGKVAARAAKA</sequence>
<keyword evidence="3 10" id="KW-1003">Cell membrane</keyword>
<feature type="domain" description="Protein export membrane protein SecD/SecF C-terminal" evidence="13">
    <location>
        <begin position="351"/>
        <end position="518"/>
    </location>
</feature>
<dbReference type="RefSeq" id="WP_188901247.1">
    <property type="nucleotide sequence ID" value="NZ_BMKS01000008.1"/>
</dbReference>
<feature type="domain" description="Protein translocase subunit SecDF P1" evidence="14">
    <location>
        <begin position="162"/>
        <end position="220"/>
    </location>
</feature>
<dbReference type="Pfam" id="PF02355">
    <property type="entry name" value="SecD_SecF_C"/>
    <property type="match status" value="2"/>
</dbReference>
<keyword evidence="2 10" id="KW-0813">Transport</keyword>
<dbReference type="GO" id="GO:0006605">
    <property type="term" value="P:protein targeting"/>
    <property type="evidence" value="ECO:0007669"/>
    <property type="project" value="UniProtKB-UniRule"/>
</dbReference>
<dbReference type="Pfam" id="PF07549">
    <property type="entry name" value="Sec_GG"/>
    <property type="match status" value="2"/>
</dbReference>
<evidence type="ECO:0000256" key="10">
    <source>
        <dbReference type="HAMAP-Rule" id="MF_01463"/>
    </source>
</evidence>
<feature type="transmembrane region" description="Helical" evidence="10">
    <location>
        <begin position="787"/>
        <end position="805"/>
    </location>
</feature>
<feature type="transmembrane region" description="Helical" evidence="10">
    <location>
        <begin position="564"/>
        <end position="582"/>
    </location>
</feature>
<reference evidence="16 17" key="1">
    <citation type="journal article" date="2014" name="Int. J. Syst. Evol. Microbiol.">
        <title>Complete genome sequence of Corynebacterium casei LMG S-19264T (=DSM 44701T), isolated from a smear-ripened cheese.</title>
        <authorList>
            <consortium name="US DOE Joint Genome Institute (JGI-PGF)"/>
            <person name="Walter F."/>
            <person name="Albersmeier A."/>
            <person name="Kalinowski J."/>
            <person name="Ruckert C."/>
        </authorList>
    </citation>
    <scope>NUCLEOTIDE SEQUENCE [LARGE SCALE GENOMIC DNA]</scope>
    <source>
        <strain evidence="16 17">CGMCC 1.16330</strain>
    </source>
</reference>
<evidence type="ECO:0000256" key="4">
    <source>
        <dbReference type="ARBA" id="ARBA00022519"/>
    </source>
</evidence>
<evidence type="ECO:0000259" key="14">
    <source>
        <dbReference type="Pfam" id="PF21760"/>
    </source>
</evidence>
<dbReference type="PANTHER" id="PTHR30081:SF1">
    <property type="entry name" value="PROTEIN TRANSLOCASE SUBUNIT SECD"/>
    <property type="match status" value="1"/>
</dbReference>
<evidence type="ECO:0000259" key="13">
    <source>
        <dbReference type="Pfam" id="PF02355"/>
    </source>
</evidence>
<comment type="caution">
    <text evidence="16">The sequence shown here is derived from an EMBL/GenBank/DDBJ whole genome shotgun (WGS) entry which is preliminary data.</text>
</comment>
<dbReference type="InterPro" id="IPR054384">
    <property type="entry name" value="SecDF_P1_head"/>
</dbReference>
<dbReference type="GO" id="GO:0015450">
    <property type="term" value="F:protein-transporting ATPase activity"/>
    <property type="evidence" value="ECO:0007669"/>
    <property type="project" value="InterPro"/>
</dbReference>
<feature type="transmembrane region" description="Helical" evidence="10">
    <location>
        <begin position="680"/>
        <end position="700"/>
    </location>
</feature>
<comment type="caution">
    <text evidence="10">Lacks conserved residue(s) required for the propagation of feature annotation.</text>
</comment>
<comment type="subunit">
    <text evidence="11">Forms a complex with SecD. Part of the essential Sec protein translocation apparatus which comprises SecA, SecYEG and auxiliary proteins SecDF-YajC and YidC.</text>
</comment>
<feature type="transmembrane region" description="Helical" evidence="10">
    <location>
        <begin position="460"/>
        <end position="486"/>
    </location>
</feature>
<feature type="transmembrane region" description="Helical" evidence="10">
    <location>
        <begin position="365"/>
        <end position="386"/>
    </location>
</feature>
<keyword evidence="4" id="KW-0997">Cell inner membrane</keyword>
<dbReference type="SUPFAM" id="SSF82866">
    <property type="entry name" value="Multidrug efflux transporter AcrB transmembrane domain"/>
    <property type="match status" value="2"/>
</dbReference>
<protein>
    <recommendedName>
        <fullName evidence="10 11">Multifunctional fusion protein</fullName>
    </recommendedName>
    <domain>
        <recommendedName>
            <fullName evidence="10">Protein translocase subunit SecD</fullName>
        </recommendedName>
    </domain>
    <domain>
        <recommendedName>
            <fullName evidence="11">Protein-export membrane protein SecF</fullName>
        </recommendedName>
    </domain>
</protein>
<dbReference type="InterPro" id="IPR022646">
    <property type="entry name" value="SecD/SecF_CS"/>
</dbReference>
<dbReference type="NCBIfam" id="TIGR00966">
    <property type="entry name" value="transloc_SecF"/>
    <property type="match status" value="1"/>
</dbReference>
<dbReference type="InterPro" id="IPR055344">
    <property type="entry name" value="SecD_SecF_C_bact"/>
</dbReference>
<dbReference type="InterPro" id="IPR048631">
    <property type="entry name" value="SecD_1st"/>
</dbReference>
<dbReference type="Pfam" id="PF21760">
    <property type="entry name" value="SecD_1st"/>
    <property type="match status" value="1"/>
</dbReference>
<dbReference type="Pfam" id="PF22599">
    <property type="entry name" value="SecDF_P1_head"/>
    <property type="match status" value="1"/>
</dbReference>
<dbReference type="FunFam" id="1.20.1640.10:FF:000004">
    <property type="entry name" value="Protein translocase subunit SecD"/>
    <property type="match status" value="1"/>
</dbReference>
<feature type="transmembrane region" description="Helical" evidence="10">
    <location>
        <begin position="393"/>
        <end position="413"/>
    </location>
</feature>
<evidence type="ECO:0000256" key="3">
    <source>
        <dbReference type="ARBA" id="ARBA00022475"/>
    </source>
</evidence>
<evidence type="ECO:0000256" key="5">
    <source>
        <dbReference type="ARBA" id="ARBA00022692"/>
    </source>
</evidence>
<dbReference type="InterPro" id="IPR022645">
    <property type="entry name" value="SecD/SecF_bac"/>
</dbReference>
<dbReference type="Gene3D" id="3.30.70.3400">
    <property type="match status" value="1"/>
</dbReference>
<dbReference type="PRINTS" id="PR01755">
    <property type="entry name" value="SECFTRNLCASE"/>
</dbReference>
<dbReference type="AlphaFoldDB" id="A0A8J3EBM3"/>
<dbReference type="InterPro" id="IPR022813">
    <property type="entry name" value="SecD/SecF_arch_bac"/>
</dbReference>
<dbReference type="Gene3D" id="3.30.1360.200">
    <property type="match status" value="1"/>
</dbReference>
<dbReference type="GO" id="GO:0043952">
    <property type="term" value="P:protein transport by the Sec complex"/>
    <property type="evidence" value="ECO:0007669"/>
    <property type="project" value="UniProtKB-UniRule"/>
</dbReference>
<dbReference type="HAMAP" id="MF_01464_B">
    <property type="entry name" value="SecF_B"/>
    <property type="match status" value="1"/>
</dbReference>
<dbReference type="GO" id="GO:0065002">
    <property type="term" value="P:intracellular protein transmembrane transport"/>
    <property type="evidence" value="ECO:0007669"/>
    <property type="project" value="UniProtKB-UniRule"/>
</dbReference>
<dbReference type="NCBIfam" id="TIGR01129">
    <property type="entry name" value="secD"/>
    <property type="match status" value="1"/>
</dbReference>
<keyword evidence="8 10" id="KW-0811">Translocation</keyword>
<evidence type="ECO:0000256" key="1">
    <source>
        <dbReference type="ARBA" id="ARBA00004651"/>
    </source>
</evidence>
<keyword evidence="6 10" id="KW-0653">Protein transport</keyword>
<feature type="transmembrane region" description="Helical" evidence="10">
    <location>
        <begin position="733"/>
        <end position="750"/>
    </location>
</feature>
<gene>
    <name evidence="10" type="primary">secD</name>
    <name evidence="11" type="synonym">secF</name>
    <name evidence="16" type="ORF">GCM10010964_27960</name>
</gene>
<dbReference type="PANTHER" id="PTHR30081">
    <property type="entry name" value="PROTEIN-EXPORT MEMBRANE PROTEIN SEC"/>
    <property type="match status" value="1"/>
</dbReference>
<feature type="transmembrane region" description="Helical" evidence="10">
    <location>
        <begin position="419"/>
        <end position="439"/>
    </location>
</feature>
<organism evidence="16 17">
    <name type="scientific">Caldovatus sediminis</name>
    <dbReference type="NCBI Taxonomy" id="2041189"/>
    <lineage>
        <taxon>Bacteria</taxon>
        <taxon>Pseudomonadati</taxon>
        <taxon>Pseudomonadota</taxon>
        <taxon>Alphaproteobacteria</taxon>
        <taxon>Acetobacterales</taxon>
        <taxon>Roseomonadaceae</taxon>
        <taxon>Caldovatus</taxon>
    </lineage>
</organism>
<dbReference type="Proteomes" id="UP000597507">
    <property type="component" value="Unassembled WGS sequence"/>
</dbReference>
<dbReference type="EMBL" id="BMKS01000008">
    <property type="protein sequence ID" value="GGG38726.1"/>
    <property type="molecule type" value="Genomic_DNA"/>
</dbReference>
<dbReference type="GO" id="GO:0005886">
    <property type="term" value="C:plasma membrane"/>
    <property type="evidence" value="ECO:0007669"/>
    <property type="project" value="UniProtKB-SubCell"/>
</dbReference>
<evidence type="ECO:0000256" key="12">
    <source>
        <dbReference type="SAM" id="MobiDB-lite"/>
    </source>
</evidence>
<keyword evidence="9 10" id="KW-0472">Membrane</keyword>
<dbReference type="InterPro" id="IPR048634">
    <property type="entry name" value="SecD_SecF_C"/>
</dbReference>
<evidence type="ECO:0000256" key="9">
    <source>
        <dbReference type="ARBA" id="ARBA00023136"/>
    </source>
</evidence>
<feature type="domain" description="SecDF P1 head subdomain" evidence="15">
    <location>
        <begin position="238"/>
        <end position="347"/>
    </location>
</feature>
<comment type="function">
    <text evidence="10">Part of the Sec protein translocase complex. Interacts with the SecYEG preprotein conducting channel. SecDF uses the proton motive force (PMF) to complete protein translocation after the ATP-dependent function of SecA.</text>
</comment>
<evidence type="ECO:0000256" key="6">
    <source>
        <dbReference type="ARBA" id="ARBA00022927"/>
    </source>
</evidence>